<sequence length="367" mass="40882">MANTKLFEPVAIGPLKLQHRVAMAPLTRYRAGRDHILLPIAAEYYTQRASEPGTLLISEATHISPRHCAGEHAAGIWTQSHIDAWKSVTDAVHAKGSFIFCQLIGPGRAGRQEGFPLYSSSPTPMEDGAEVPIEMSEEEIRECVEDFRVAARNAMDAGFDGVELHGANGYLIDQFTQDVCNVRSDRWGGSVENRSRFVCEVAEAVAGEIGSDRLGVRLSPWNTWQGMKMEVAAATEQFSDVIRRLKQLRIAYLHLVESRVINSVDCEKEEGLEFAFDIWQNQTPILVAGGFTAERALAAVDEEYKGHDTVVVFGRYFLSTPDLVYRVRHGLAPNAYDRATFYTPETREGYVDYPFSEEFLASVNVEA</sequence>
<dbReference type="AlphaFoldDB" id="A0AAE8N6Z8"/>
<dbReference type="Proteomes" id="UP001187682">
    <property type="component" value="Unassembled WGS sequence"/>
</dbReference>
<dbReference type="SUPFAM" id="SSF51395">
    <property type="entry name" value="FMN-linked oxidoreductases"/>
    <property type="match status" value="1"/>
</dbReference>
<dbReference type="Pfam" id="PF00724">
    <property type="entry name" value="Oxidored_FMN"/>
    <property type="match status" value="1"/>
</dbReference>
<dbReference type="EMBL" id="ONZQ02000015">
    <property type="protein sequence ID" value="SPO06453.1"/>
    <property type="molecule type" value="Genomic_DNA"/>
</dbReference>
<evidence type="ECO:0000259" key="2">
    <source>
        <dbReference type="Pfam" id="PF00724"/>
    </source>
</evidence>
<feature type="domain" description="NADH:flavin oxidoreductase/NADH oxidase N-terminal" evidence="2">
    <location>
        <begin position="5"/>
        <end position="332"/>
    </location>
</feature>
<dbReference type="PANTHER" id="PTHR22893">
    <property type="entry name" value="NADH OXIDOREDUCTASE-RELATED"/>
    <property type="match status" value="1"/>
</dbReference>
<proteinExistence type="predicted"/>
<dbReference type="GO" id="GO:0010181">
    <property type="term" value="F:FMN binding"/>
    <property type="evidence" value="ECO:0007669"/>
    <property type="project" value="InterPro"/>
</dbReference>
<dbReference type="CDD" id="cd02933">
    <property type="entry name" value="OYE_like_FMN"/>
    <property type="match status" value="1"/>
</dbReference>
<comment type="caution">
    <text evidence="3">The sequence shown here is derived from an EMBL/GenBank/DDBJ whole genome shotgun (WGS) entry which is preliminary data.</text>
</comment>
<dbReference type="InterPro" id="IPR045247">
    <property type="entry name" value="Oye-like"/>
</dbReference>
<dbReference type="InterPro" id="IPR001155">
    <property type="entry name" value="OxRdtase_FMN_N"/>
</dbReference>
<organism evidence="3 4">
    <name type="scientific">Cephalotrichum gorgonifer</name>
    <dbReference type="NCBI Taxonomy" id="2041049"/>
    <lineage>
        <taxon>Eukaryota</taxon>
        <taxon>Fungi</taxon>
        <taxon>Dikarya</taxon>
        <taxon>Ascomycota</taxon>
        <taxon>Pezizomycotina</taxon>
        <taxon>Sordariomycetes</taxon>
        <taxon>Hypocreomycetidae</taxon>
        <taxon>Microascales</taxon>
        <taxon>Microascaceae</taxon>
        <taxon>Cephalotrichum</taxon>
    </lineage>
</organism>
<evidence type="ECO:0000256" key="1">
    <source>
        <dbReference type="ARBA" id="ARBA00022630"/>
    </source>
</evidence>
<protein>
    <submittedName>
        <fullName evidence="3">Probable NADH:flavin oxidoreductase/12-oxophytodienoate reductase</fullName>
    </submittedName>
</protein>
<accession>A0AAE8N6Z8</accession>
<dbReference type="FunFam" id="3.20.20.70:FF:000138">
    <property type="entry name" value="NADPH dehydrogenase 1"/>
    <property type="match status" value="1"/>
</dbReference>
<evidence type="ECO:0000313" key="4">
    <source>
        <dbReference type="Proteomes" id="UP001187682"/>
    </source>
</evidence>
<evidence type="ECO:0000313" key="3">
    <source>
        <dbReference type="EMBL" id="SPO06453.1"/>
    </source>
</evidence>
<dbReference type="GO" id="GO:0003959">
    <property type="term" value="F:NADPH dehydrogenase activity"/>
    <property type="evidence" value="ECO:0007669"/>
    <property type="project" value="TreeGrafter"/>
</dbReference>
<name>A0AAE8N6Z8_9PEZI</name>
<dbReference type="InterPro" id="IPR013785">
    <property type="entry name" value="Aldolase_TIM"/>
</dbReference>
<reference evidence="3" key="1">
    <citation type="submission" date="2018-03" db="EMBL/GenBank/DDBJ databases">
        <authorList>
            <person name="Guldener U."/>
        </authorList>
    </citation>
    <scope>NUCLEOTIDE SEQUENCE</scope>
</reference>
<keyword evidence="4" id="KW-1185">Reference proteome</keyword>
<keyword evidence="1" id="KW-0285">Flavoprotein</keyword>
<gene>
    <name evidence="3" type="ORF">DNG_09143</name>
</gene>
<dbReference type="Gene3D" id="3.20.20.70">
    <property type="entry name" value="Aldolase class I"/>
    <property type="match status" value="1"/>
</dbReference>
<dbReference type="PANTHER" id="PTHR22893:SF91">
    <property type="entry name" value="NADPH DEHYDROGENASE 2-RELATED"/>
    <property type="match status" value="1"/>
</dbReference>